<dbReference type="Proteomes" id="UP001379533">
    <property type="component" value="Chromosome"/>
</dbReference>
<gene>
    <name evidence="9" type="ORF">LZC95_22550</name>
</gene>
<dbReference type="EMBL" id="CP089982">
    <property type="protein sequence ID" value="WXA99584.1"/>
    <property type="molecule type" value="Genomic_DNA"/>
</dbReference>
<feature type="domain" description="Peptidase M16 N-terminal" evidence="7">
    <location>
        <begin position="55"/>
        <end position="187"/>
    </location>
</feature>
<proteinExistence type="inferred from homology"/>
<feature type="signal peptide" evidence="6">
    <location>
        <begin position="1"/>
        <end position="29"/>
    </location>
</feature>
<sequence>MSRRIFDPIRWARIFALAAVTVPVTSAAAAPAPSIQGEPPSLSIEKTRLANGLEVILHEDHRTPIVTTNVWYHVGSKDEPSGRNGFAHLFEHLMFQGSKHVPEDAYFRFLERVGATDVNGTTSTDRTNYYETVPKNRLNLALWLESDRMGFLLSHVDELTFTGQRDVVKNERRQNYENAPYGLVVQYIYERLYPVGHPYHFLTIGTPRDLDAASLEDVKSFFRTWYAPNNATLVIAGDFDRTKTLELVEKYFGPIPSGALPARAPVPPVTLAKEVRLDVAAGVELPRVYITWPTPPMFAPGDGDLDLLSHVLSSGKTSRLYKKLVYDLQIAADISASQDSSQLGSTFEIVATAQPGHTAQELLKAIDEELALVRSGGVKSEELARAKTSVLSGLTFSLERTASRADRINLYNQYMGDPRYLAKDLARYEQATASSVQDVARRYLPADKRIVTVVTPEKGAPVAGRLKGGS</sequence>
<keyword evidence="10" id="KW-1185">Reference proteome</keyword>
<dbReference type="InterPro" id="IPR011249">
    <property type="entry name" value="Metalloenz_LuxS/M16"/>
</dbReference>
<protein>
    <submittedName>
        <fullName evidence="9">Insulinase family protein</fullName>
    </submittedName>
</protein>
<dbReference type="SUPFAM" id="SSF63411">
    <property type="entry name" value="LuxS/MPP-like metallohydrolase"/>
    <property type="match status" value="2"/>
</dbReference>
<comment type="similarity">
    <text evidence="1">Belongs to the peptidase M16 family.</text>
</comment>
<accession>A0ABZ2KM39</accession>
<dbReference type="Pfam" id="PF05193">
    <property type="entry name" value="Peptidase_M16_C"/>
    <property type="match status" value="1"/>
</dbReference>
<reference evidence="9 10" key="1">
    <citation type="submission" date="2021-12" db="EMBL/GenBank/DDBJ databases">
        <title>Discovery of the Pendulisporaceae a myxobacterial family with distinct sporulation behavior and unique specialized metabolism.</title>
        <authorList>
            <person name="Garcia R."/>
            <person name="Popoff A."/>
            <person name="Bader C.D."/>
            <person name="Loehr J."/>
            <person name="Walesch S."/>
            <person name="Walt C."/>
            <person name="Boldt J."/>
            <person name="Bunk B."/>
            <person name="Haeckl F.J.F.P.J."/>
            <person name="Gunesch A.P."/>
            <person name="Birkelbach J."/>
            <person name="Nuebel U."/>
            <person name="Pietschmann T."/>
            <person name="Bach T."/>
            <person name="Mueller R."/>
        </authorList>
    </citation>
    <scope>NUCLEOTIDE SEQUENCE [LARGE SCALE GENOMIC DNA]</scope>
    <source>
        <strain evidence="9 10">MSr12523</strain>
    </source>
</reference>
<dbReference type="PANTHER" id="PTHR43690:SF35">
    <property type="entry name" value="NON-CATALYTIC MEMBER OF PEPTIDASE SUBFAMILY M16B-RELATED"/>
    <property type="match status" value="1"/>
</dbReference>
<dbReference type="InterPro" id="IPR007863">
    <property type="entry name" value="Peptidase_M16_C"/>
</dbReference>
<dbReference type="InterPro" id="IPR011765">
    <property type="entry name" value="Pept_M16_N"/>
</dbReference>
<dbReference type="InterPro" id="IPR050626">
    <property type="entry name" value="Peptidase_M16"/>
</dbReference>
<keyword evidence="4" id="KW-0862">Zinc</keyword>
<dbReference type="PANTHER" id="PTHR43690">
    <property type="entry name" value="NARDILYSIN"/>
    <property type="match status" value="1"/>
</dbReference>
<keyword evidence="5" id="KW-0482">Metalloprotease</keyword>
<dbReference type="Gene3D" id="3.30.830.10">
    <property type="entry name" value="Metalloenzyme, LuxS/M16 peptidase-like"/>
    <property type="match status" value="2"/>
</dbReference>
<keyword evidence="6" id="KW-0732">Signal</keyword>
<keyword evidence="3" id="KW-0378">Hydrolase</keyword>
<evidence type="ECO:0000313" key="9">
    <source>
        <dbReference type="EMBL" id="WXA99584.1"/>
    </source>
</evidence>
<evidence type="ECO:0000256" key="3">
    <source>
        <dbReference type="ARBA" id="ARBA00022801"/>
    </source>
</evidence>
<name>A0ABZ2KM39_9BACT</name>
<organism evidence="9 10">
    <name type="scientific">Pendulispora brunnea</name>
    <dbReference type="NCBI Taxonomy" id="2905690"/>
    <lineage>
        <taxon>Bacteria</taxon>
        <taxon>Pseudomonadati</taxon>
        <taxon>Myxococcota</taxon>
        <taxon>Myxococcia</taxon>
        <taxon>Myxococcales</taxon>
        <taxon>Sorangiineae</taxon>
        <taxon>Pendulisporaceae</taxon>
        <taxon>Pendulispora</taxon>
    </lineage>
</organism>
<feature type="domain" description="Peptidase M16 C-terminal" evidence="8">
    <location>
        <begin position="214"/>
        <end position="389"/>
    </location>
</feature>
<evidence type="ECO:0000259" key="7">
    <source>
        <dbReference type="Pfam" id="PF00675"/>
    </source>
</evidence>
<keyword evidence="2" id="KW-0645">Protease</keyword>
<evidence type="ECO:0000256" key="2">
    <source>
        <dbReference type="ARBA" id="ARBA00022670"/>
    </source>
</evidence>
<evidence type="ECO:0000256" key="1">
    <source>
        <dbReference type="ARBA" id="ARBA00007261"/>
    </source>
</evidence>
<evidence type="ECO:0000256" key="4">
    <source>
        <dbReference type="ARBA" id="ARBA00022833"/>
    </source>
</evidence>
<feature type="chain" id="PRO_5046724410" evidence="6">
    <location>
        <begin position="30"/>
        <end position="470"/>
    </location>
</feature>
<evidence type="ECO:0000259" key="8">
    <source>
        <dbReference type="Pfam" id="PF05193"/>
    </source>
</evidence>
<dbReference type="Pfam" id="PF00675">
    <property type="entry name" value="Peptidase_M16"/>
    <property type="match status" value="1"/>
</dbReference>
<evidence type="ECO:0000256" key="6">
    <source>
        <dbReference type="SAM" id="SignalP"/>
    </source>
</evidence>
<dbReference type="RefSeq" id="WP_394850223.1">
    <property type="nucleotide sequence ID" value="NZ_CP089982.1"/>
</dbReference>
<evidence type="ECO:0000256" key="5">
    <source>
        <dbReference type="ARBA" id="ARBA00023049"/>
    </source>
</evidence>
<evidence type="ECO:0000313" key="10">
    <source>
        <dbReference type="Proteomes" id="UP001379533"/>
    </source>
</evidence>